<name>A0ACB8SV31_9AGAM</name>
<keyword evidence="2" id="KW-1185">Reference proteome</keyword>
<evidence type="ECO:0000313" key="2">
    <source>
        <dbReference type="Proteomes" id="UP000814140"/>
    </source>
</evidence>
<dbReference type="EMBL" id="MU277222">
    <property type="protein sequence ID" value="KAI0059980.1"/>
    <property type="molecule type" value="Genomic_DNA"/>
</dbReference>
<protein>
    <submittedName>
        <fullName evidence="1">Uncharacterized protein</fullName>
    </submittedName>
</protein>
<reference evidence="1" key="2">
    <citation type="journal article" date="2022" name="New Phytol.">
        <title>Evolutionary transition to the ectomycorrhizal habit in the genomes of a hyperdiverse lineage of mushroom-forming fungi.</title>
        <authorList>
            <person name="Looney B."/>
            <person name="Miyauchi S."/>
            <person name="Morin E."/>
            <person name="Drula E."/>
            <person name="Courty P.E."/>
            <person name="Kohler A."/>
            <person name="Kuo A."/>
            <person name="LaButti K."/>
            <person name="Pangilinan J."/>
            <person name="Lipzen A."/>
            <person name="Riley R."/>
            <person name="Andreopoulos W."/>
            <person name="He G."/>
            <person name="Johnson J."/>
            <person name="Nolan M."/>
            <person name="Tritt A."/>
            <person name="Barry K.W."/>
            <person name="Grigoriev I.V."/>
            <person name="Nagy L.G."/>
            <person name="Hibbett D."/>
            <person name="Henrissat B."/>
            <person name="Matheny P.B."/>
            <person name="Labbe J."/>
            <person name="Martin F.M."/>
        </authorList>
    </citation>
    <scope>NUCLEOTIDE SEQUENCE</scope>
    <source>
        <strain evidence="1">HHB10654</strain>
    </source>
</reference>
<dbReference type="Proteomes" id="UP000814140">
    <property type="component" value="Unassembled WGS sequence"/>
</dbReference>
<gene>
    <name evidence="1" type="ORF">BV25DRAFT_1002316</name>
</gene>
<reference evidence="1" key="1">
    <citation type="submission" date="2021-03" db="EMBL/GenBank/DDBJ databases">
        <authorList>
            <consortium name="DOE Joint Genome Institute"/>
            <person name="Ahrendt S."/>
            <person name="Looney B.P."/>
            <person name="Miyauchi S."/>
            <person name="Morin E."/>
            <person name="Drula E."/>
            <person name="Courty P.E."/>
            <person name="Chicoki N."/>
            <person name="Fauchery L."/>
            <person name="Kohler A."/>
            <person name="Kuo A."/>
            <person name="Labutti K."/>
            <person name="Pangilinan J."/>
            <person name="Lipzen A."/>
            <person name="Riley R."/>
            <person name="Andreopoulos W."/>
            <person name="He G."/>
            <person name="Johnson J."/>
            <person name="Barry K.W."/>
            <person name="Grigoriev I.V."/>
            <person name="Nagy L."/>
            <person name="Hibbett D."/>
            <person name="Henrissat B."/>
            <person name="Matheny P.B."/>
            <person name="Labbe J."/>
            <person name="Martin F."/>
        </authorList>
    </citation>
    <scope>NUCLEOTIDE SEQUENCE</scope>
    <source>
        <strain evidence="1">HHB10654</strain>
    </source>
</reference>
<evidence type="ECO:0000313" key="1">
    <source>
        <dbReference type="EMBL" id="KAI0059980.1"/>
    </source>
</evidence>
<accession>A0ACB8SV31</accession>
<comment type="caution">
    <text evidence="1">The sequence shown here is derived from an EMBL/GenBank/DDBJ whole genome shotgun (WGS) entry which is preliminary data.</text>
</comment>
<proteinExistence type="predicted"/>
<organism evidence="1 2">
    <name type="scientific">Artomyces pyxidatus</name>
    <dbReference type="NCBI Taxonomy" id="48021"/>
    <lineage>
        <taxon>Eukaryota</taxon>
        <taxon>Fungi</taxon>
        <taxon>Dikarya</taxon>
        <taxon>Basidiomycota</taxon>
        <taxon>Agaricomycotina</taxon>
        <taxon>Agaricomycetes</taxon>
        <taxon>Russulales</taxon>
        <taxon>Auriscalpiaceae</taxon>
        <taxon>Artomyces</taxon>
    </lineage>
</organism>
<sequence>MGDRIVEIQQRSFGAGSEPSGETVYRTLSTSPAPVVTETNDLPVNHSRLCAGRRDWQHRHPRPVAQETRQRGQLALPSTGFQHRIRQIELGAIMRVRASRRRQLRCEAASMKSSIVMYRCLHQRGPNEAPREVSSVLVKSSAVLHQDSSALVR</sequence>